<evidence type="ECO:0000313" key="10">
    <source>
        <dbReference type="Proteomes" id="UP000255108"/>
    </source>
</evidence>
<dbReference type="RefSeq" id="WP_115228520.1">
    <property type="nucleotide sequence ID" value="NZ_CAWOLO010000020.1"/>
</dbReference>
<protein>
    <submittedName>
        <fullName evidence="8 9">O-antigen ligase</fullName>
    </submittedName>
</protein>
<dbReference type="OrthoDB" id="4448at2"/>
<evidence type="ECO:0000256" key="2">
    <source>
        <dbReference type="ARBA" id="ARBA00022692"/>
    </source>
</evidence>
<accession>A0A377SWQ8</accession>
<dbReference type="GO" id="GO:0016020">
    <property type="term" value="C:membrane"/>
    <property type="evidence" value="ECO:0007669"/>
    <property type="project" value="UniProtKB-SubCell"/>
</dbReference>
<dbReference type="InterPro" id="IPR051533">
    <property type="entry name" value="WaaL-like"/>
</dbReference>
<dbReference type="Pfam" id="PF11846">
    <property type="entry name" value="Wzy_C_2"/>
    <property type="match status" value="1"/>
</dbReference>
<evidence type="ECO:0000256" key="3">
    <source>
        <dbReference type="ARBA" id="ARBA00022989"/>
    </source>
</evidence>
<dbReference type="Proteomes" id="UP000255108">
    <property type="component" value="Unassembled WGS sequence"/>
</dbReference>
<keyword evidence="2 5" id="KW-0812">Transmembrane</keyword>
<proteinExistence type="predicted"/>
<feature type="transmembrane region" description="Helical" evidence="5">
    <location>
        <begin position="29"/>
        <end position="47"/>
    </location>
</feature>
<dbReference type="InterPro" id="IPR021797">
    <property type="entry name" value="Wzy_C_2"/>
</dbReference>
<feature type="transmembrane region" description="Helical" evidence="5">
    <location>
        <begin position="373"/>
        <end position="391"/>
    </location>
</feature>
<feature type="domain" description="Virulence factor membrane-bound polymerase C-terminal" evidence="7">
    <location>
        <begin position="384"/>
        <end position="547"/>
    </location>
</feature>
<evidence type="ECO:0000313" key="8">
    <source>
        <dbReference type="EMBL" id="STR44756.1"/>
    </source>
</evidence>
<reference evidence="9 11" key="2">
    <citation type="submission" date="2019-03" db="EMBL/GenBank/DDBJ databases">
        <title>Genomic Encyclopedia of Type Strains, Phase IV (KMG-IV): sequencing the most valuable type-strain genomes for metagenomic binning, comparative biology and taxonomic classification.</title>
        <authorList>
            <person name="Goeker M."/>
        </authorList>
    </citation>
    <scope>NUCLEOTIDE SEQUENCE [LARGE SCALE GENOMIC DNA]</scope>
    <source>
        <strain evidence="9 11">DSM 3764</strain>
    </source>
</reference>
<feature type="transmembrane region" description="Helical" evidence="5">
    <location>
        <begin position="84"/>
        <end position="103"/>
    </location>
</feature>
<evidence type="ECO:0000256" key="5">
    <source>
        <dbReference type="SAM" id="Phobius"/>
    </source>
</evidence>
<keyword evidence="4 5" id="KW-0472">Membrane</keyword>
<feature type="transmembrane region" description="Helical" evidence="5">
    <location>
        <begin position="341"/>
        <end position="366"/>
    </location>
</feature>
<evidence type="ECO:0000259" key="6">
    <source>
        <dbReference type="Pfam" id="PF04932"/>
    </source>
</evidence>
<keyword evidence="11" id="KW-1185">Reference proteome</keyword>
<dbReference type="InterPro" id="IPR007016">
    <property type="entry name" value="O-antigen_ligase-rel_domated"/>
</dbReference>
<dbReference type="PANTHER" id="PTHR37422">
    <property type="entry name" value="TEICHURONIC ACID BIOSYNTHESIS PROTEIN TUAE"/>
    <property type="match status" value="1"/>
</dbReference>
<reference evidence="8 10" key="1">
    <citation type="submission" date="2018-06" db="EMBL/GenBank/DDBJ databases">
        <authorList>
            <consortium name="Pathogen Informatics"/>
            <person name="Doyle S."/>
        </authorList>
    </citation>
    <scope>NUCLEOTIDE SEQUENCE [LARGE SCALE GENOMIC DNA]</scope>
    <source>
        <strain evidence="8 10">NCTC11159</strain>
    </source>
</reference>
<sequence>MKKYNRIILFLVALLPFVYLYPYRPYGAWIAETSALILVALMLSFSNEEKNNRSFIGPVQIAFLGLIFSAFLSKIVNSPSYDSILIIYVLYLFIGFFIAHYIYNLNDKNEVVYLIAKGLFLGGFVNFIFCISKMSGFFVIYSQWVNGLPFWVPHINVDRTPNGFMFQRNQFADYLFMSGAASCYLYTQAEIKKITFVGTIIALGLAISLSMSRTALLYIAMGFTVVALLHFKGDDTKKFSKAFLWFLASCIFFQILSPYLNQIMVEYFPLLTEGSGLKRLGAGVNDTRWPEWQKAWHTFLANPWFGTGVGTYAAASYQLGAQFPYKGGEIVYQLFAHCHNIFLQLLAETGILGGISLLFGTIAVVYGIIKNKLDIHAAFVLIALSTMFIHSQLEYPLWYASFFILFTILASTVKLDLYSYTSTARSGVKYIFPAFILVASIYGLYSVVKLIDLNNRYESGAYSEALVKESVSLGGNLLVEDMADFYTLAMLSLDDRNLDYKLYLSSKILKFRPHAEMIFRHAIFISYKNRSDEGAAIVKNILDQYPQFIASFRESFVPLQNDPRLEKIKIVLQHNY</sequence>
<keyword evidence="3 5" id="KW-1133">Transmembrane helix</keyword>
<feature type="domain" description="O-antigen ligase-related" evidence="6">
    <location>
        <begin position="200"/>
        <end position="357"/>
    </location>
</feature>
<comment type="subcellular location">
    <subcellularLocation>
        <location evidence="1">Membrane</location>
        <topology evidence="1">Multi-pass membrane protein</topology>
    </subcellularLocation>
</comment>
<feature type="transmembrane region" description="Helical" evidence="5">
    <location>
        <begin position="215"/>
        <end position="231"/>
    </location>
</feature>
<evidence type="ECO:0000313" key="11">
    <source>
        <dbReference type="Proteomes" id="UP000295794"/>
    </source>
</evidence>
<keyword evidence="8" id="KW-0436">Ligase</keyword>
<dbReference type="EMBL" id="SMBT01000020">
    <property type="protein sequence ID" value="TCU81644.1"/>
    <property type="molecule type" value="Genomic_DNA"/>
</dbReference>
<feature type="transmembrane region" description="Helical" evidence="5">
    <location>
        <begin position="397"/>
        <end position="418"/>
    </location>
</feature>
<feature type="transmembrane region" description="Helical" evidence="5">
    <location>
        <begin position="243"/>
        <end position="260"/>
    </location>
</feature>
<dbReference type="PANTHER" id="PTHR37422:SF21">
    <property type="entry name" value="EXOQ-LIKE PROTEIN"/>
    <property type="match status" value="1"/>
</dbReference>
<dbReference type="Pfam" id="PF04932">
    <property type="entry name" value="Wzy_C"/>
    <property type="match status" value="1"/>
</dbReference>
<evidence type="ECO:0000259" key="7">
    <source>
        <dbReference type="Pfam" id="PF11846"/>
    </source>
</evidence>
<feature type="transmembrane region" description="Helical" evidence="5">
    <location>
        <begin position="54"/>
        <end position="72"/>
    </location>
</feature>
<name>A0A377SWQ8_9NEIS</name>
<feature type="transmembrane region" description="Helical" evidence="5">
    <location>
        <begin position="430"/>
        <end position="448"/>
    </location>
</feature>
<organism evidence="8 10">
    <name type="scientific">Iodobacter fluviatilis</name>
    <dbReference type="NCBI Taxonomy" id="537"/>
    <lineage>
        <taxon>Bacteria</taxon>
        <taxon>Pseudomonadati</taxon>
        <taxon>Pseudomonadota</taxon>
        <taxon>Betaproteobacteria</taxon>
        <taxon>Neisseriales</taxon>
        <taxon>Chitinibacteraceae</taxon>
        <taxon>Iodobacter</taxon>
    </lineage>
</organism>
<gene>
    <name evidence="9" type="ORF">EV682_12045</name>
    <name evidence="8" type="ORF">NCTC11159_03300</name>
</gene>
<dbReference type="Proteomes" id="UP000295794">
    <property type="component" value="Unassembled WGS sequence"/>
</dbReference>
<dbReference type="AlphaFoldDB" id="A0A377SWQ8"/>
<feature type="transmembrane region" description="Helical" evidence="5">
    <location>
        <begin position="7"/>
        <end position="23"/>
    </location>
</feature>
<evidence type="ECO:0000313" key="9">
    <source>
        <dbReference type="EMBL" id="TCU81644.1"/>
    </source>
</evidence>
<dbReference type="GO" id="GO:0016874">
    <property type="term" value="F:ligase activity"/>
    <property type="evidence" value="ECO:0007669"/>
    <property type="project" value="UniProtKB-KW"/>
</dbReference>
<evidence type="ECO:0000256" key="4">
    <source>
        <dbReference type="ARBA" id="ARBA00023136"/>
    </source>
</evidence>
<feature type="transmembrane region" description="Helical" evidence="5">
    <location>
        <begin position="115"/>
        <end position="141"/>
    </location>
</feature>
<dbReference type="EMBL" id="UGHR01000003">
    <property type="protein sequence ID" value="STR44756.1"/>
    <property type="molecule type" value="Genomic_DNA"/>
</dbReference>
<evidence type="ECO:0000256" key="1">
    <source>
        <dbReference type="ARBA" id="ARBA00004141"/>
    </source>
</evidence>